<dbReference type="AlphaFoldDB" id="A0A4Y2MWY6"/>
<evidence type="ECO:0000313" key="3">
    <source>
        <dbReference type="Proteomes" id="UP000499080"/>
    </source>
</evidence>
<protein>
    <submittedName>
        <fullName evidence="2">Uncharacterized protein</fullName>
    </submittedName>
</protein>
<accession>A0A4Y2MWY6</accession>
<name>A0A4Y2MWY6_ARAVE</name>
<reference evidence="2 3" key="1">
    <citation type="journal article" date="2019" name="Sci. Rep.">
        <title>Orb-weaving spider Araneus ventricosus genome elucidates the spidroin gene catalogue.</title>
        <authorList>
            <person name="Kono N."/>
            <person name="Nakamura H."/>
            <person name="Ohtoshi R."/>
            <person name="Moran D.A.P."/>
            <person name="Shinohara A."/>
            <person name="Yoshida Y."/>
            <person name="Fujiwara M."/>
            <person name="Mori M."/>
            <person name="Tomita M."/>
            <person name="Arakawa K."/>
        </authorList>
    </citation>
    <scope>NUCLEOTIDE SEQUENCE [LARGE SCALE GENOMIC DNA]</scope>
</reference>
<sequence length="83" mass="9894">MVTAVPTSWVRTGRNFFYYKTLLLKERFSSHQEDTSLDFNLWSYSKGNNDHDPYPKTHPLSLESTRMEGEQRELKPRDVRLDE</sequence>
<proteinExistence type="predicted"/>
<dbReference type="EMBL" id="BGPR01008105">
    <property type="protein sequence ID" value="GBN31605.1"/>
    <property type="molecule type" value="Genomic_DNA"/>
</dbReference>
<evidence type="ECO:0000313" key="2">
    <source>
        <dbReference type="EMBL" id="GBN31605.1"/>
    </source>
</evidence>
<feature type="region of interest" description="Disordered" evidence="1">
    <location>
        <begin position="46"/>
        <end position="83"/>
    </location>
</feature>
<evidence type="ECO:0000256" key="1">
    <source>
        <dbReference type="SAM" id="MobiDB-lite"/>
    </source>
</evidence>
<gene>
    <name evidence="2" type="ORF">AVEN_214439_1</name>
</gene>
<dbReference type="Proteomes" id="UP000499080">
    <property type="component" value="Unassembled WGS sequence"/>
</dbReference>
<organism evidence="2 3">
    <name type="scientific">Araneus ventricosus</name>
    <name type="common">Orbweaver spider</name>
    <name type="synonym">Epeira ventricosa</name>
    <dbReference type="NCBI Taxonomy" id="182803"/>
    <lineage>
        <taxon>Eukaryota</taxon>
        <taxon>Metazoa</taxon>
        <taxon>Ecdysozoa</taxon>
        <taxon>Arthropoda</taxon>
        <taxon>Chelicerata</taxon>
        <taxon>Arachnida</taxon>
        <taxon>Araneae</taxon>
        <taxon>Araneomorphae</taxon>
        <taxon>Entelegynae</taxon>
        <taxon>Araneoidea</taxon>
        <taxon>Araneidae</taxon>
        <taxon>Araneus</taxon>
    </lineage>
</organism>
<feature type="compositionally biased region" description="Basic and acidic residues" evidence="1">
    <location>
        <begin position="65"/>
        <end position="83"/>
    </location>
</feature>
<keyword evidence="3" id="KW-1185">Reference proteome</keyword>
<comment type="caution">
    <text evidence="2">The sequence shown here is derived from an EMBL/GenBank/DDBJ whole genome shotgun (WGS) entry which is preliminary data.</text>
</comment>